<feature type="chain" id="PRO_5039518129" evidence="2">
    <location>
        <begin position="23"/>
        <end position="300"/>
    </location>
</feature>
<dbReference type="InterPro" id="IPR017395">
    <property type="entry name" value="Chlorophyllase-like"/>
</dbReference>
<accession>A0A7W0HPE2</accession>
<dbReference type="AlphaFoldDB" id="A0A7W0HPE2"/>
<sequence length="300" mass="30902">MTFPRRLAAVTLATLIATAALAAPAAQADTPTWVSSHDTHVGADPATVHVPPGRAALPVALLLQGGNVPKESYSRFARTVAGFGFAVVVPDHLRAVGPVTGLFAESLQLQATVQWAAEENVRADSPLAGRLDAGRLVLLGHSFGGAAGLFSLGDTCMPPFCFGPVYQRPGALRAAAFYGASTGVPIANAGLPVALVQGDADGSNLPAAARATYDSLGSPPKVHVSVQWANHYGLTDTQTPPGARPDPSPQTLSQDDSIDAAARWSALFLRASLGDKLAEAYVYGFGDAADPHVTVAHERG</sequence>
<evidence type="ECO:0000313" key="4">
    <source>
        <dbReference type="Proteomes" id="UP000530928"/>
    </source>
</evidence>
<proteinExistence type="predicted"/>
<evidence type="ECO:0000256" key="1">
    <source>
        <dbReference type="SAM" id="MobiDB-lite"/>
    </source>
</evidence>
<evidence type="ECO:0000313" key="3">
    <source>
        <dbReference type="EMBL" id="MBA2890769.1"/>
    </source>
</evidence>
<feature type="signal peptide" evidence="2">
    <location>
        <begin position="1"/>
        <end position="22"/>
    </location>
</feature>
<dbReference type="EMBL" id="JACDUR010000002">
    <property type="protein sequence ID" value="MBA2890769.1"/>
    <property type="molecule type" value="Genomic_DNA"/>
</dbReference>
<evidence type="ECO:0000256" key="2">
    <source>
        <dbReference type="SAM" id="SignalP"/>
    </source>
</evidence>
<dbReference type="Gene3D" id="3.40.50.1820">
    <property type="entry name" value="alpha/beta hydrolase"/>
    <property type="match status" value="1"/>
</dbReference>
<dbReference type="SUPFAM" id="SSF53474">
    <property type="entry name" value="alpha/beta-Hydrolases"/>
    <property type="match status" value="1"/>
</dbReference>
<keyword evidence="4" id="KW-1185">Reference proteome</keyword>
<name>A0A7W0HPE2_9ACTN</name>
<dbReference type="Proteomes" id="UP000530928">
    <property type="component" value="Unassembled WGS sequence"/>
</dbReference>
<protein>
    <submittedName>
        <fullName evidence="3">Dienelactone hydrolase</fullName>
    </submittedName>
</protein>
<organism evidence="3 4">
    <name type="scientific">Nonomuraea soli</name>
    <dbReference type="NCBI Taxonomy" id="1032476"/>
    <lineage>
        <taxon>Bacteria</taxon>
        <taxon>Bacillati</taxon>
        <taxon>Actinomycetota</taxon>
        <taxon>Actinomycetes</taxon>
        <taxon>Streptosporangiales</taxon>
        <taxon>Streptosporangiaceae</taxon>
        <taxon>Nonomuraea</taxon>
    </lineage>
</organism>
<feature type="region of interest" description="Disordered" evidence="1">
    <location>
        <begin position="233"/>
        <end position="254"/>
    </location>
</feature>
<dbReference type="InterPro" id="IPR029058">
    <property type="entry name" value="AB_hydrolase_fold"/>
</dbReference>
<dbReference type="PANTHER" id="PTHR33428">
    <property type="entry name" value="CHLOROPHYLLASE-2, CHLOROPLASTIC"/>
    <property type="match status" value="1"/>
</dbReference>
<comment type="caution">
    <text evidence="3">The sequence shown here is derived from an EMBL/GenBank/DDBJ whole genome shotgun (WGS) entry which is preliminary data.</text>
</comment>
<keyword evidence="3" id="KW-0378">Hydrolase</keyword>
<dbReference type="PANTHER" id="PTHR33428:SF14">
    <property type="entry name" value="CARBOXYLESTERASE TYPE B DOMAIN-CONTAINING PROTEIN"/>
    <property type="match status" value="1"/>
</dbReference>
<reference evidence="3 4" key="1">
    <citation type="submission" date="2020-07" db="EMBL/GenBank/DDBJ databases">
        <title>Genomic Encyclopedia of Type Strains, Phase IV (KMG-IV): sequencing the most valuable type-strain genomes for metagenomic binning, comparative biology and taxonomic classification.</title>
        <authorList>
            <person name="Goeker M."/>
        </authorList>
    </citation>
    <scope>NUCLEOTIDE SEQUENCE [LARGE SCALE GENOMIC DNA]</scope>
    <source>
        <strain evidence="3 4">DSM 45533</strain>
    </source>
</reference>
<dbReference type="RefSeq" id="WP_181609557.1">
    <property type="nucleotide sequence ID" value="NZ_BAABAM010000006.1"/>
</dbReference>
<keyword evidence="2" id="KW-0732">Signal</keyword>
<dbReference type="Pfam" id="PF07224">
    <property type="entry name" value="Chlorophyllase"/>
    <property type="match status" value="1"/>
</dbReference>
<dbReference type="GO" id="GO:0016787">
    <property type="term" value="F:hydrolase activity"/>
    <property type="evidence" value="ECO:0007669"/>
    <property type="project" value="UniProtKB-KW"/>
</dbReference>
<gene>
    <name evidence="3" type="ORF">HNR30_002110</name>
</gene>